<dbReference type="GO" id="GO:0016702">
    <property type="term" value="F:oxidoreductase activity, acting on single donors with incorporation of molecular oxygen, incorporation of two atoms of oxygen"/>
    <property type="evidence" value="ECO:0007669"/>
    <property type="project" value="InterPro"/>
</dbReference>
<organism evidence="1 2">
    <name type="scientific">Mycobacterium intracellulare</name>
    <dbReference type="NCBI Taxonomy" id="1767"/>
    <lineage>
        <taxon>Bacteria</taxon>
        <taxon>Bacillati</taxon>
        <taxon>Actinomycetota</taxon>
        <taxon>Actinomycetes</taxon>
        <taxon>Mycobacteriales</taxon>
        <taxon>Mycobacteriaceae</taxon>
        <taxon>Mycobacterium</taxon>
        <taxon>Mycobacterium avium complex (MAC)</taxon>
    </lineage>
</organism>
<dbReference type="InterPro" id="IPR015889">
    <property type="entry name" value="Intradiol_dOase_core"/>
</dbReference>
<dbReference type="GO" id="GO:0005506">
    <property type="term" value="F:iron ion binding"/>
    <property type="evidence" value="ECO:0007669"/>
    <property type="project" value="InterPro"/>
</dbReference>
<name>A0A7R7MW77_MYCIT</name>
<dbReference type="InterPro" id="IPR050770">
    <property type="entry name" value="Intradiol_RC_Dioxygenase"/>
</dbReference>
<dbReference type="PANTHER" id="PTHR33711">
    <property type="entry name" value="DIOXYGENASE, PUTATIVE (AFU_ORTHOLOGUE AFUA_2G02910)-RELATED"/>
    <property type="match status" value="1"/>
</dbReference>
<accession>A0A7R7MW77</accession>
<evidence type="ECO:0000313" key="1">
    <source>
        <dbReference type="EMBL" id="BCP00665.1"/>
    </source>
</evidence>
<sequence length="225" mass="23686">MTETACTPGQTVGPFLDLGLPYPGDSELVDDGHPQAIRLHGAVYDGGDAAVPDALVELWQPDTAGRIARQAGSLRRSHASIASAALAPGAAGRRHRDPSIASAALAPGAAGRRHRDPSFTGWGRCATDDAGRYAFTTLTPGSVIDGRPPYFALTVFARGLLNRLFTRAYLPGADPDADPLLAAVPAERLETLLCVAENDGAAYRFDIHLQGPAETVFLAYRADAR</sequence>
<proteinExistence type="predicted"/>
<dbReference type="Proteomes" id="UP000595205">
    <property type="component" value="Chromosome"/>
</dbReference>
<dbReference type="Gene3D" id="2.60.130.10">
    <property type="entry name" value="Aromatic compound dioxygenase"/>
    <property type="match status" value="1"/>
</dbReference>
<reference evidence="1 2" key="1">
    <citation type="submission" date="2020-12" db="EMBL/GenBank/DDBJ databases">
        <title>Genome sequence of clinical Mycobacterium intracellulare strains.</title>
        <authorList>
            <person name="Tateishi Y."/>
            <person name="Matsumoto S."/>
            <person name="Fukushima Y."/>
            <person name="Nakajima C."/>
            <person name="Suzuki Y."/>
        </authorList>
    </citation>
    <scope>NUCLEOTIDE SEQUENCE [LARGE SCALE GENOMIC DNA]</scope>
    <source>
        <strain evidence="1 2">M018</strain>
    </source>
</reference>
<dbReference type="AlphaFoldDB" id="A0A7R7MW77"/>
<dbReference type="SUPFAM" id="SSF49482">
    <property type="entry name" value="Aromatic compound dioxygenase"/>
    <property type="match status" value="1"/>
</dbReference>
<keyword evidence="1" id="KW-0223">Dioxygenase</keyword>
<dbReference type="RefSeq" id="WP_263646732.1">
    <property type="nucleotide sequence ID" value="NZ_AP024255.1"/>
</dbReference>
<gene>
    <name evidence="1" type="ORF">MINTM018_34340</name>
</gene>
<dbReference type="PANTHER" id="PTHR33711:SF9">
    <property type="entry name" value="PROTOCATECHUATE 3,4-DIOXYGENASE ALPHA CHAIN"/>
    <property type="match status" value="1"/>
</dbReference>
<protein>
    <submittedName>
        <fullName evidence="1">Protocatechuate 3,4-dioxygenase subunit alpha</fullName>
    </submittedName>
</protein>
<keyword evidence="1" id="KW-0560">Oxidoreductase</keyword>
<dbReference type="EMBL" id="AP024255">
    <property type="protein sequence ID" value="BCP00665.1"/>
    <property type="molecule type" value="Genomic_DNA"/>
</dbReference>
<evidence type="ECO:0000313" key="2">
    <source>
        <dbReference type="Proteomes" id="UP000595205"/>
    </source>
</evidence>